<comment type="caution">
    <text evidence="2">The sequence shown here is derived from an EMBL/GenBank/DDBJ whole genome shotgun (WGS) entry which is preliminary data.</text>
</comment>
<dbReference type="RefSeq" id="WP_119586698.1">
    <property type="nucleotide sequence ID" value="NZ_CAWODQ010000022.1"/>
</dbReference>
<dbReference type="GO" id="GO:0008198">
    <property type="term" value="F:ferrous iron binding"/>
    <property type="evidence" value="ECO:0007669"/>
    <property type="project" value="InterPro"/>
</dbReference>
<dbReference type="Gene3D" id="3.40.830.10">
    <property type="entry name" value="LigB-like"/>
    <property type="match status" value="1"/>
</dbReference>
<keyword evidence="2" id="KW-0560">Oxidoreductase</keyword>
<dbReference type="InterPro" id="IPR004183">
    <property type="entry name" value="Xdiol_dOase_suB"/>
</dbReference>
<dbReference type="SUPFAM" id="SSF53213">
    <property type="entry name" value="LigB-like"/>
    <property type="match status" value="1"/>
</dbReference>
<dbReference type="OrthoDB" id="8673673at2"/>
<proteinExistence type="predicted"/>
<dbReference type="Pfam" id="PF02900">
    <property type="entry name" value="LigB"/>
    <property type="match status" value="1"/>
</dbReference>
<dbReference type="GO" id="GO:0016702">
    <property type="term" value="F:oxidoreductase activity, acting on single donors with incorporation of molecular oxygen, incorporation of two atoms of oxygen"/>
    <property type="evidence" value="ECO:0007669"/>
    <property type="project" value="UniProtKB-ARBA"/>
</dbReference>
<feature type="domain" description="Extradiol ring-cleavage dioxygenase class III enzyme subunit B" evidence="1">
    <location>
        <begin position="8"/>
        <end position="247"/>
    </location>
</feature>
<dbReference type="Proteomes" id="UP000286576">
    <property type="component" value="Unassembled WGS sequence"/>
</dbReference>
<keyword evidence="3" id="KW-1185">Reference proteome</keyword>
<accession>A0A418NTY6</accession>
<evidence type="ECO:0000313" key="2">
    <source>
        <dbReference type="EMBL" id="RIV86883.1"/>
    </source>
</evidence>
<gene>
    <name evidence="2" type="ORF">D2V07_09450</name>
</gene>
<dbReference type="AlphaFoldDB" id="A0A418NTY6"/>
<reference evidence="2 3" key="1">
    <citation type="submission" date="2018-08" db="EMBL/GenBank/DDBJ databases">
        <title>Erythrobacter zhengii sp.nov., a bacterium isolated from deep-sea sediment.</title>
        <authorList>
            <person name="Fang C."/>
            <person name="Wu Y.-H."/>
            <person name="Sun C."/>
            <person name="Wang H."/>
            <person name="Cheng H."/>
            <person name="Meng F.-X."/>
            <person name="Wang C.-S."/>
            <person name="Xu X.-W."/>
        </authorList>
    </citation>
    <scope>NUCLEOTIDE SEQUENCE [LARGE SCALE GENOMIC DNA]</scope>
    <source>
        <strain evidence="2 3">V18</strain>
    </source>
</reference>
<name>A0A418NTY6_9SPHN</name>
<sequence>MANVVGGFLMSHDPLVFINPRKVDSSVVLAAYETVLERVRQLDATTAVIIGADHYILFGPNCLPQMAIGIGDVQGPIDPLPGVERGDIRGNPSLAQHIMRVGHEEGFDWAAAKSMNVDHSVGIPVRRSLPSDGSVATIPVYLAAGVQPLIRTQRAYDLGGSIRRAIEAYPGDERVVVIGSGGLSHWVGLPQMGRINKAFDKLILDAVERGEPEALINLTDDYILEHGGNGAMEIRQLLCAMGAVRGAGKVIAYEPWDGGVTGLGFAELCVAS</sequence>
<dbReference type="EMBL" id="QXFL01000003">
    <property type="protein sequence ID" value="RIV86883.1"/>
    <property type="molecule type" value="Genomic_DNA"/>
</dbReference>
<evidence type="ECO:0000259" key="1">
    <source>
        <dbReference type="Pfam" id="PF02900"/>
    </source>
</evidence>
<evidence type="ECO:0000313" key="3">
    <source>
        <dbReference type="Proteomes" id="UP000286576"/>
    </source>
</evidence>
<protein>
    <submittedName>
        <fullName evidence="2">Protocatechuate 3,4-dioxygenase</fullName>
    </submittedName>
</protein>
<organism evidence="2 3">
    <name type="scientific">Aurantiacibacter zhengii</name>
    <dbReference type="NCBI Taxonomy" id="2307003"/>
    <lineage>
        <taxon>Bacteria</taxon>
        <taxon>Pseudomonadati</taxon>
        <taxon>Pseudomonadota</taxon>
        <taxon>Alphaproteobacteria</taxon>
        <taxon>Sphingomonadales</taxon>
        <taxon>Erythrobacteraceae</taxon>
        <taxon>Aurantiacibacter</taxon>
    </lineage>
</organism>
<keyword evidence="2" id="KW-0223">Dioxygenase</keyword>